<dbReference type="Proteomes" id="UP000218968">
    <property type="component" value="Chromosome"/>
</dbReference>
<protein>
    <submittedName>
        <fullName evidence="1">Uncharacterized protein</fullName>
    </submittedName>
</protein>
<keyword evidence="2" id="KW-1185">Reference proteome</keyword>
<sequence length="157" mass="16526">MVDTVHGDLTGRGASDALIVFSPAATGPQSLGDGSARTVILLVRDASGRLQNAAENARIVPCERCGGVAGDPYAYARIAAGTVTLAVAGGSRERWFHDYVFRYAPERATWQLDQVIRGVTDTQTGQQKQAVLTAADFGDIGFADFDPATLPAAPVFD</sequence>
<reference evidence="2" key="1">
    <citation type="submission" date="2017-09" db="EMBL/GenBank/DDBJ databases">
        <title>Luteimonas liuhanmingii sp.nov., isolated from the intestinal contents of Tibetan Plateau Pika in Yushu, Qinghai Province, China.</title>
        <authorList>
            <person name="Gui Z."/>
        </authorList>
    </citation>
    <scope>NUCLEOTIDE SEQUENCE [LARGE SCALE GENOMIC DNA]</scope>
    <source>
        <strain evidence="2">100111</strain>
    </source>
</reference>
<dbReference type="OrthoDB" id="86940at2"/>
<dbReference type="KEGG" id="lum:CNR27_02165"/>
<evidence type="ECO:0000313" key="2">
    <source>
        <dbReference type="Proteomes" id="UP000218968"/>
    </source>
</evidence>
<proteinExistence type="predicted"/>
<gene>
    <name evidence="1" type="ORF">CNR27_02165</name>
</gene>
<organism evidence="1 2">
    <name type="scientific">Luteimonas chenhongjianii</name>
    <dbReference type="NCBI Taxonomy" id="2006110"/>
    <lineage>
        <taxon>Bacteria</taxon>
        <taxon>Pseudomonadati</taxon>
        <taxon>Pseudomonadota</taxon>
        <taxon>Gammaproteobacteria</taxon>
        <taxon>Lysobacterales</taxon>
        <taxon>Lysobacteraceae</taxon>
        <taxon>Luteimonas</taxon>
    </lineage>
</organism>
<dbReference type="AlphaFoldDB" id="A0A290XBA0"/>
<dbReference type="EMBL" id="CP023406">
    <property type="protein sequence ID" value="ATD66400.1"/>
    <property type="molecule type" value="Genomic_DNA"/>
</dbReference>
<evidence type="ECO:0000313" key="1">
    <source>
        <dbReference type="EMBL" id="ATD66400.1"/>
    </source>
</evidence>
<name>A0A290XBA0_9GAMM</name>
<accession>A0A290XBA0</accession>